<dbReference type="EMBL" id="KZ559496">
    <property type="protein sequence ID" value="PLN86864.1"/>
    <property type="molecule type" value="Genomic_DNA"/>
</dbReference>
<evidence type="ECO:0000256" key="1">
    <source>
        <dbReference type="SAM" id="MobiDB-lite"/>
    </source>
</evidence>
<gene>
    <name evidence="2" type="ORF">BDW42DRAFT_157863</name>
</gene>
<evidence type="ECO:0000313" key="2">
    <source>
        <dbReference type="EMBL" id="PLN86864.1"/>
    </source>
</evidence>
<evidence type="ECO:0000313" key="3">
    <source>
        <dbReference type="Proteomes" id="UP000235023"/>
    </source>
</evidence>
<keyword evidence="3" id="KW-1185">Reference proteome</keyword>
<dbReference type="AlphaFoldDB" id="A0A2J5I9Y3"/>
<protein>
    <submittedName>
        <fullName evidence="2">Uncharacterized protein</fullName>
    </submittedName>
</protein>
<reference evidence="3" key="1">
    <citation type="submission" date="2017-12" db="EMBL/GenBank/DDBJ databases">
        <authorList>
            <consortium name="DOE Joint Genome Institute"/>
            <person name="Mondo S.J."/>
            <person name="Kjaerbolling I."/>
            <person name="Vesth T.C."/>
            <person name="Frisvad J.C."/>
            <person name="Nybo J.L."/>
            <person name="Theobald S."/>
            <person name="Kuo A."/>
            <person name="Bowyer P."/>
            <person name="Matsuda Y."/>
            <person name="Lyhne E.K."/>
            <person name="Kogle M.E."/>
            <person name="Clum A."/>
            <person name="Lipzen A."/>
            <person name="Salamov A."/>
            <person name="Ngan C.Y."/>
            <person name="Daum C."/>
            <person name="Chiniquy J."/>
            <person name="Barry K."/>
            <person name="LaButti K."/>
            <person name="Haridas S."/>
            <person name="Simmons B.A."/>
            <person name="Magnuson J.K."/>
            <person name="Mortensen U.H."/>
            <person name="Larsen T.O."/>
            <person name="Grigoriev I.V."/>
            <person name="Baker S.E."/>
            <person name="Andersen M.R."/>
            <person name="Nordberg H.P."/>
            <person name="Cantor M.N."/>
            <person name="Hua S.X."/>
        </authorList>
    </citation>
    <scope>NUCLEOTIDE SEQUENCE [LARGE SCALE GENOMIC DNA]</scope>
    <source>
        <strain evidence="3">IBT 19404</strain>
    </source>
</reference>
<feature type="compositionally biased region" description="Polar residues" evidence="1">
    <location>
        <begin position="25"/>
        <end position="34"/>
    </location>
</feature>
<proteinExistence type="predicted"/>
<sequence length="53" mass="5910">MADQGCAIIPQLLQPPHKDTHQEAIPSTPSTHHSMASFYDTRHDATLLQLFNP</sequence>
<name>A0A2J5I9Y3_9EURO</name>
<dbReference type="Proteomes" id="UP000235023">
    <property type="component" value="Unassembled WGS sequence"/>
</dbReference>
<organism evidence="2 3">
    <name type="scientific">Aspergillus taichungensis</name>
    <dbReference type="NCBI Taxonomy" id="482145"/>
    <lineage>
        <taxon>Eukaryota</taxon>
        <taxon>Fungi</taxon>
        <taxon>Dikarya</taxon>
        <taxon>Ascomycota</taxon>
        <taxon>Pezizomycotina</taxon>
        <taxon>Eurotiomycetes</taxon>
        <taxon>Eurotiomycetidae</taxon>
        <taxon>Eurotiales</taxon>
        <taxon>Aspergillaceae</taxon>
        <taxon>Aspergillus</taxon>
        <taxon>Aspergillus subgen. Circumdati</taxon>
    </lineage>
</organism>
<feature type="region of interest" description="Disordered" evidence="1">
    <location>
        <begin position="16"/>
        <end position="38"/>
    </location>
</feature>
<accession>A0A2J5I9Y3</accession>